<evidence type="ECO:0000256" key="3">
    <source>
        <dbReference type="ARBA" id="ARBA00022692"/>
    </source>
</evidence>
<evidence type="ECO:0000256" key="2">
    <source>
        <dbReference type="ARBA" id="ARBA00022475"/>
    </source>
</evidence>
<keyword evidence="4 6" id="KW-1133">Transmembrane helix</keyword>
<dbReference type="InterPro" id="IPR019108">
    <property type="entry name" value="Caa3_assmbl_CtaG-rel"/>
</dbReference>
<keyword evidence="3 6" id="KW-0812">Transmembrane</keyword>
<feature type="transmembrane region" description="Helical" evidence="6">
    <location>
        <begin position="150"/>
        <end position="170"/>
    </location>
</feature>
<evidence type="ECO:0000313" key="8">
    <source>
        <dbReference type="Proteomes" id="UP001145050"/>
    </source>
</evidence>
<name>A0A9X3WQR6_9BACI</name>
<feature type="transmembrane region" description="Helical" evidence="6">
    <location>
        <begin position="263"/>
        <end position="286"/>
    </location>
</feature>
<feature type="transmembrane region" description="Helical" evidence="6">
    <location>
        <begin position="43"/>
        <end position="67"/>
    </location>
</feature>
<sequence>MKNIHQLKVIGMALFFIFFLSPTQTFAHKPEKILEDGDNLFQQYSWIEIINPVVLLSLLVIYIAYLFVIKRRTNLKISFLKKVSFFFGLFTTYIALAGPISILANNSIFSAHMLQQSLMYVVMPPLILVGLPEVFYHFVDKKLSKPVLRLLKSPLIGLLLFNSLWSFYHIPTFYENISHNLALLQLTHVVITSSAFLMWIQVLAPEGVISNLSPLKKIGYMFLNGMLITPACALIIFSQDVLYSSMFQAPILFSWQSPLDDQQLGGIIMKIVQEFAYGSVIGYIFYKWAKGERAKDSKIDPRPASVIE</sequence>
<gene>
    <name evidence="7" type="ORF">NC797_00515</name>
</gene>
<dbReference type="EMBL" id="JAMQKB010000001">
    <property type="protein sequence ID" value="MDC3422988.1"/>
    <property type="molecule type" value="Genomic_DNA"/>
</dbReference>
<dbReference type="Proteomes" id="UP001145050">
    <property type="component" value="Unassembled WGS sequence"/>
</dbReference>
<dbReference type="AlphaFoldDB" id="A0A9X3WQR6"/>
<keyword evidence="8" id="KW-1185">Reference proteome</keyword>
<keyword evidence="2" id="KW-1003">Cell membrane</keyword>
<reference evidence="7" key="1">
    <citation type="submission" date="2022-06" db="EMBL/GenBank/DDBJ databases">
        <title>Aquibacillus sp. a new bacterium isolated from soil saline samples.</title>
        <authorList>
            <person name="Galisteo C."/>
            <person name="De La Haba R."/>
            <person name="Sanchez-Porro C."/>
            <person name="Ventosa A."/>
        </authorList>
    </citation>
    <scope>NUCLEOTIDE SEQUENCE</scope>
    <source>
        <strain evidence="7">3ASR75-11</strain>
    </source>
</reference>
<keyword evidence="5 6" id="KW-0472">Membrane</keyword>
<evidence type="ECO:0000313" key="7">
    <source>
        <dbReference type="EMBL" id="MDC3422988.1"/>
    </source>
</evidence>
<dbReference type="GO" id="GO:0005886">
    <property type="term" value="C:plasma membrane"/>
    <property type="evidence" value="ECO:0007669"/>
    <property type="project" value="UniProtKB-SubCell"/>
</dbReference>
<evidence type="ECO:0000256" key="4">
    <source>
        <dbReference type="ARBA" id="ARBA00022989"/>
    </source>
</evidence>
<evidence type="ECO:0000256" key="6">
    <source>
        <dbReference type="SAM" id="Phobius"/>
    </source>
</evidence>
<proteinExistence type="predicted"/>
<feature type="transmembrane region" description="Helical" evidence="6">
    <location>
        <begin position="118"/>
        <end position="138"/>
    </location>
</feature>
<feature type="transmembrane region" description="Helical" evidence="6">
    <location>
        <begin position="182"/>
        <end position="200"/>
    </location>
</feature>
<comment type="subcellular location">
    <subcellularLocation>
        <location evidence="1">Cell membrane</location>
        <topology evidence="1">Multi-pass membrane protein</topology>
    </subcellularLocation>
</comment>
<comment type="caution">
    <text evidence="7">The sequence shown here is derived from an EMBL/GenBank/DDBJ whole genome shotgun (WGS) entry which is preliminary data.</text>
</comment>
<evidence type="ECO:0000256" key="5">
    <source>
        <dbReference type="ARBA" id="ARBA00023136"/>
    </source>
</evidence>
<organism evidence="7 8">
    <name type="scientific">Terrihalobacillus insolitus</name>
    <dbReference type="NCBI Taxonomy" id="2950438"/>
    <lineage>
        <taxon>Bacteria</taxon>
        <taxon>Bacillati</taxon>
        <taxon>Bacillota</taxon>
        <taxon>Bacilli</taxon>
        <taxon>Bacillales</taxon>
        <taxon>Bacillaceae</taxon>
        <taxon>Terrihalobacillus</taxon>
    </lineage>
</organism>
<dbReference type="Pfam" id="PF09678">
    <property type="entry name" value="Caa3_CtaG"/>
    <property type="match status" value="1"/>
</dbReference>
<feature type="transmembrane region" description="Helical" evidence="6">
    <location>
        <begin position="221"/>
        <end position="243"/>
    </location>
</feature>
<evidence type="ECO:0000256" key="1">
    <source>
        <dbReference type="ARBA" id="ARBA00004651"/>
    </source>
</evidence>
<feature type="transmembrane region" description="Helical" evidence="6">
    <location>
        <begin position="79"/>
        <end position="98"/>
    </location>
</feature>
<accession>A0A9X3WQR6</accession>
<protein>
    <submittedName>
        <fullName evidence="7">Cytochrome c oxidase assembly protein</fullName>
    </submittedName>
</protein>